<reference evidence="5" key="1">
    <citation type="submission" date="2015-01" db="EMBL/GenBank/DDBJ databases">
        <title>Transcriptome Assembly of Fopius arisanus.</title>
        <authorList>
            <person name="Geib S."/>
        </authorList>
    </citation>
    <scope>NUCLEOTIDE SEQUENCE</scope>
</reference>
<dbReference type="GeneID" id="105271295"/>
<reference evidence="9" key="2">
    <citation type="submission" date="2025-04" db="UniProtKB">
        <authorList>
            <consortium name="RefSeq"/>
        </authorList>
    </citation>
    <scope>IDENTIFICATION</scope>
    <source>
        <strain evidence="9">USDA-PBARC FA_bdor</strain>
        <tissue evidence="9">Whole organism</tissue>
    </source>
</reference>
<dbReference type="RefSeq" id="XP_011311060.1">
    <property type="nucleotide sequence ID" value="XM_011312758.1"/>
</dbReference>
<evidence type="ECO:0000313" key="7">
    <source>
        <dbReference type="EMBL" id="JAG70588.1"/>
    </source>
</evidence>
<keyword evidence="8" id="KW-1185">Reference proteome</keyword>
<evidence type="ECO:0000313" key="8">
    <source>
        <dbReference type="Proteomes" id="UP000694866"/>
    </source>
</evidence>
<dbReference type="EMBL" id="GBYB01000820">
    <property type="protein sequence ID" value="JAG70587.1"/>
    <property type="molecule type" value="Transcribed_RNA"/>
</dbReference>
<evidence type="ECO:0000256" key="2">
    <source>
        <dbReference type="SAM" id="SignalP"/>
    </source>
</evidence>
<organism evidence="5">
    <name type="scientific">Fopius arisanus</name>
    <dbReference type="NCBI Taxonomy" id="64838"/>
    <lineage>
        <taxon>Eukaryota</taxon>
        <taxon>Metazoa</taxon>
        <taxon>Ecdysozoa</taxon>
        <taxon>Arthropoda</taxon>
        <taxon>Hexapoda</taxon>
        <taxon>Insecta</taxon>
        <taxon>Pterygota</taxon>
        <taxon>Neoptera</taxon>
        <taxon>Endopterygota</taxon>
        <taxon>Hymenoptera</taxon>
        <taxon>Apocrita</taxon>
        <taxon>Ichneumonoidea</taxon>
        <taxon>Braconidae</taxon>
        <taxon>Opiinae</taxon>
        <taxon>Fopius</taxon>
    </lineage>
</organism>
<dbReference type="InterPro" id="IPR031983">
    <property type="entry name" value="DUF4786"/>
</dbReference>
<keyword evidence="2" id="KW-0732">Signal</keyword>
<gene>
    <name evidence="5" type="primary">MRC1_2</name>
    <name evidence="9" type="synonym">LOC105271295</name>
    <name evidence="7" type="synonym">MRC1_1</name>
    <name evidence="6" type="synonym">MRC1_3</name>
    <name evidence="4" type="synonym">MRC1_4</name>
    <name evidence="3" type="synonym">MRC1_5</name>
    <name evidence="5" type="ORF">g.33632</name>
    <name evidence="4" type="ORF">g.33633</name>
    <name evidence="3" type="ORF">g.33634</name>
    <name evidence="7" type="ORF">g.33635</name>
    <name evidence="6" type="ORF">g.33636</name>
</gene>
<proteinExistence type="predicted"/>
<accession>A0A0C9PIP7</accession>
<feature type="compositionally biased region" description="Polar residues" evidence="1">
    <location>
        <begin position="139"/>
        <end position="152"/>
    </location>
</feature>
<feature type="compositionally biased region" description="Polar residues" evidence="1">
    <location>
        <begin position="20"/>
        <end position="31"/>
    </location>
</feature>
<dbReference type="EMBL" id="GBYB01000818">
    <property type="protein sequence ID" value="JAG70585.1"/>
    <property type="molecule type" value="Transcribed_RNA"/>
</dbReference>
<dbReference type="AlphaFoldDB" id="A0A0C9PIP7"/>
<name>A0A0C9PIP7_9HYME</name>
<evidence type="ECO:0000256" key="1">
    <source>
        <dbReference type="SAM" id="MobiDB-lite"/>
    </source>
</evidence>
<evidence type="ECO:0000313" key="5">
    <source>
        <dbReference type="EMBL" id="JAG70585.1"/>
    </source>
</evidence>
<feature type="region of interest" description="Disordered" evidence="1">
    <location>
        <begin position="138"/>
        <end position="161"/>
    </location>
</feature>
<sequence>MTSLLLLLVIIVSVTAMPVSKSSTSDGSNDVDSPKRLTKRLESGKKSEEPDDPEVHLHDKNWPTTKKGRMHKAFFLNYPYTPQINKHSSPTPSPLEYDVIEERSPGHRKKYQDSKIFYIRLPPSPYFFVPGMGYISNPPKFTSSSLPQTSQKPGRRRPQNSVINLPIDFVSNGKPTGVYQYDNPRKPSKRKDTTPSKLRKGPYTFNGRPMSLYILGPNGEQTRRQPIIYSDVDSNNIY</sequence>
<dbReference type="EMBL" id="GBYB01000817">
    <property type="protein sequence ID" value="JAG70584.1"/>
    <property type="molecule type" value="Transcribed_RNA"/>
</dbReference>
<dbReference type="Pfam" id="PF16027">
    <property type="entry name" value="DUF4786"/>
    <property type="match status" value="1"/>
</dbReference>
<feature type="region of interest" description="Disordered" evidence="1">
    <location>
        <begin position="19"/>
        <end position="64"/>
    </location>
</feature>
<feature type="region of interest" description="Disordered" evidence="1">
    <location>
        <begin position="174"/>
        <end position="202"/>
    </location>
</feature>
<evidence type="ECO:0000313" key="6">
    <source>
        <dbReference type="EMBL" id="JAG70587.1"/>
    </source>
</evidence>
<feature type="signal peptide" evidence="2">
    <location>
        <begin position="1"/>
        <end position="16"/>
    </location>
</feature>
<dbReference type="Proteomes" id="UP000694866">
    <property type="component" value="Unplaced"/>
</dbReference>
<dbReference type="EMBL" id="GBYB01000816">
    <property type="protein sequence ID" value="JAG70583.1"/>
    <property type="molecule type" value="Transcribed_RNA"/>
</dbReference>
<evidence type="ECO:0000313" key="3">
    <source>
        <dbReference type="EMBL" id="JAG70583.1"/>
    </source>
</evidence>
<dbReference type="EMBL" id="GBYB01000821">
    <property type="protein sequence ID" value="JAG70588.1"/>
    <property type="molecule type" value="Transcribed_RNA"/>
</dbReference>
<accession>A0A9R1TKF0</accession>
<evidence type="ECO:0000313" key="9">
    <source>
        <dbReference type="RefSeq" id="XP_011311060.1"/>
    </source>
</evidence>
<dbReference type="OrthoDB" id="7700260at2759"/>
<evidence type="ECO:0000313" key="4">
    <source>
        <dbReference type="EMBL" id="JAG70584.1"/>
    </source>
</evidence>
<feature type="chain" id="PRO_5007394274" evidence="2">
    <location>
        <begin position="17"/>
        <end position="238"/>
    </location>
</feature>
<dbReference type="KEGG" id="fas:105271295"/>
<feature type="compositionally biased region" description="Basic and acidic residues" evidence="1">
    <location>
        <begin position="32"/>
        <end position="61"/>
    </location>
</feature>
<protein>
    <submittedName>
        <fullName evidence="7">MRC1_1 protein</fullName>
    </submittedName>
    <submittedName>
        <fullName evidence="5">MRC1_2 protein</fullName>
    </submittedName>
    <submittedName>
        <fullName evidence="6">MRC1_3 protein</fullName>
    </submittedName>
    <submittedName>
        <fullName evidence="4">MRC1_4 protein</fullName>
    </submittedName>
    <submittedName>
        <fullName evidence="3">MRC1_5 protein</fullName>
    </submittedName>
</protein>